<dbReference type="SUPFAM" id="SSF53448">
    <property type="entry name" value="Nucleotide-diphospho-sugar transferases"/>
    <property type="match status" value="1"/>
</dbReference>
<dbReference type="RefSeq" id="WP_143234843.1">
    <property type="nucleotide sequence ID" value="NZ_VJWL01000001.1"/>
</dbReference>
<accession>A0A552X566</accession>
<evidence type="ECO:0000313" key="1">
    <source>
        <dbReference type="EMBL" id="TRW50154.1"/>
    </source>
</evidence>
<dbReference type="Proteomes" id="UP000320359">
    <property type="component" value="Unassembled WGS sequence"/>
</dbReference>
<sequence>MSQPVNILCIKWGNKYGPEYVNKLYSMVKRNLTLPFRFVCLTEDGEGIDKDIEVKDIPMVGFKDFDERAPWSFGHGWLKVTSFAKPLYDLVGPTLFIDLDVVIVDNIDCFFEPEGEFRVIKEWDKRDETGNTSVYRFTIGAHPDLIEKLKENKDKELAKVRNEQEYVTSHLAKQGKLQYWPPGWCVSFKRHCMPKGISSWFKAAQIPEGAKIVAFHGKPNPPDAIAGRSGKWYRRVLPVQWVEDNWK</sequence>
<name>A0A552X566_9GAMM</name>
<keyword evidence="2" id="KW-1185">Reference proteome</keyword>
<evidence type="ECO:0000313" key="2">
    <source>
        <dbReference type="Proteomes" id="UP000320359"/>
    </source>
</evidence>
<proteinExistence type="predicted"/>
<protein>
    <submittedName>
        <fullName evidence="1">Glycosyltransferase</fullName>
    </submittedName>
</protein>
<dbReference type="EMBL" id="VJWL01000001">
    <property type="protein sequence ID" value="TRW50154.1"/>
    <property type="molecule type" value="Genomic_DNA"/>
</dbReference>
<dbReference type="GO" id="GO:0016740">
    <property type="term" value="F:transferase activity"/>
    <property type="evidence" value="ECO:0007669"/>
    <property type="project" value="UniProtKB-KW"/>
</dbReference>
<dbReference type="OrthoDB" id="564871at2"/>
<organism evidence="1 2">
    <name type="scientific">Aliidiomarina halalkaliphila</name>
    <dbReference type="NCBI Taxonomy" id="2593535"/>
    <lineage>
        <taxon>Bacteria</taxon>
        <taxon>Pseudomonadati</taxon>
        <taxon>Pseudomonadota</taxon>
        <taxon>Gammaproteobacteria</taxon>
        <taxon>Alteromonadales</taxon>
        <taxon>Idiomarinaceae</taxon>
        <taxon>Aliidiomarina</taxon>
    </lineage>
</organism>
<reference evidence="1 2" key="1">
    <citation type="submission" date="2019-07" db="EMBL/GenBank/DDBJ databases">
        <authorList>
            <person name="Yang M."/>
            <person name="Zhao D."/>
            <person name="Xiang H."/>
        </authorList>
    </citation>
    <scope>NUCLEOTIDE SEQUENCE [LARGE SCALE GENOMIC DNA]</scope>
    <source>
        <strain evidence="1 2">IM1326</strain>
    </source>
</reference>
<dbReference type="AlphaFoldDB" id="A0A552X566"/>
<dbReference type="InterPro" id="IPR029044">
    <property type="entry name" value="Nucleotide-diphossugar_trans"/>
</dbReference>
<gene>
    <name evidence="1" type="ORF">FM042_04790</name>
</gene>
<keyword evidence="1" id="KW-0808">Transferase</keyword>
<comment type="caution">
    <text evidence="1">The sequence shown here is derived from an EMBL/GenBank/DDBJ whole genome shotgun (WGS) entry which is preliminary data.</text>
</comment>